<dbReference type="Gene3D" id="2.40.50.140">
    <property type="entry name" value="Nucleic acid-binding proteins"/>
    <property type="match status" value="1"/>
</dbReference>
<protein>
    <recommendedName>
        <fullName evidence="2">Replication factor A C-terminal domain-containing protein</fullName>
    </recommendedName>
</protein>
<dbReference type="STRING" id="7868.ENSCMIP00000036208"/>
<name>A0A4W3JDQ2_CALMI</name>
<sequence>MEQMNGKRTLVVASIVYLHDTCFLYPACETCSSRLILNNRRAQCPKCGCKSEVQNVNYQYRLSLKVTEKSDLFDITVFGSCLDPYFGTAAESLQSYSEDLKKELQELERSRIQSLLVQAVEDCFVGRSFIFGVKASKSHVGLVSFSQSLLQTTTCKFKYKKQFIAHQIAVPNTAVFGCTVISYYKKLLRSSNLKDLLPSSQLSDTPSSTGNQPSVEISSLTNSSSSNSQFYTQSCSDGQFSGYWQQPFALTSSSVDCIRVEDFSAAEIICSAKRNSMSAENTVEVAQTSECDKHCLSAFISPPQNNCVSVSTTDVMRSHSLNLEVQRFSDEERANQIYNVGFDKLQDSFNASFTNTQRRSDMSGDYLSDGRDSNAFQTAIKSCSKLLEKSLDCDNTVSWDDLPFSESLSEFIAKVEEKQQECKETAVELTNEIIADGSVHFNSLKRLETDTAQSITQRQDISSAETNTDFDKCLLLGSRKSEDKKKISDGNSKTTEAAVDRLPHVYSCKRADIVGKEVPLIVISSLLLEDDSASYDVLKAGPETMVWQVGSACISNLSAGSSNAQPVQTRRSKSTNLQQACSVLNQLPEVHTSTDNESSNVATGCYLKNVVFQTPPTSAKQLPERKKIFHLGFQDEKRIKQQEFGKWERDSTAGSDQPSSFFNIEKPLLQSFCTSPTKQEYNVSADLFNNSSSCLVHNKDQLLVCLQTNQCILAKSEVEFQTFNKSECKPQNQCKISPSCSERLTNFVRNQDNNSSPENDSQNVLEQDFSDSQDFVPFSQSTPVSRFQRLNSLRGKENKDLRITSHIQLSSTPVSFGQKTIGLFKNNVLRQQSPQTLKMLQQQSSSNQITFLSSNSHFLSDSPRSKSYESDCDEWIPPSTTKPQVMSPHLSSCVLNIHKSRGIKLFTSSHSPTATMETADSKAITENNKENGISKQYKVNLNTKRRLTGKDIKPTPAITVTPPKFFQTKTDEFGTLKKSLKLNDWAPTGFAVAPSLCIKDNPASCCSPELFTASAELFEEEYL</sequence>
<accession>A0A4W3JDQ2</accession>
<dbReference type="SUPFAM" id="SSF50249">
    <property type="entry name" value="Nucleic acid-binding proteins"/>
    <property type="match status" value="1"/>
</dbReference>
<reference evidence="3" key="4">
    <citation type="submission" date="2025-08" db="UniProtKB">
        <authorList>
            <consortium name="Ensembl"/>
        </authorList>
    </citation>
    <scope>IDENTIFICATION</scope>
</reference>
<reference evidence="4" key="2">
    <citation type="journal article" date="2007" name="PLoS Biol.">
        <title>Survey sequencing and comparative analysis of the elephant shark (Callorhinchus milii) genome.</title>
        <authorList>
            <person name="Venkatesh B."/>
            <person name="Kirkness E.F."/>
            <person name="Loh Y.H."/>
            <person name="Halpern A.L."/>
            <person name="Lee A.P."/>
            <person name="Johnson J."/>
            <person name="Dandona N."/>
            <person name="Viswanathan L.D."/>
            <person name="Tay A."/>
            <person name="Venter J.C."/>
            <person name="Strausberg R.L."/>
            <person name="Brenner S."/>
        </authorList>
    </citation>
    <scope>NUCLEOTIDE SEQUENCE [LARGE SCALE GENOMIC DNA]</scope>
</reference>
<dbReference type="InterPro" id="IPR012340">
    <property type="entry name" value="NA-bd_OB-fold"/>
</dbReference>
<dbReference type="InParanoid" id="A0A4W3JDQ2"/>
<evidence type="ECO:0000313" key="3">
    <source>
        <dbReference type="Ensembl" id="ENSCMIP00000036208.1"/>
    </source>
</evidence>
<dbReference type="GeneTree" id="ENSGT00940000166008"/>
<evidence type="ECO:0000313" key="4">
    <source>
        <dbReference type="Proteomes" id="UP000314986"/>
    </source>
</evidence>
<organism evidence="3 4">
    <name type="scientific">Callorhinchus milii</name>
    <name type="common">Ghost shark</name>
    <dbReference type="NCBI Taxonomy" id="7868"/>
    <lineage>
        <taxon>Eukaryota</taxon>
        <taxon>Metazoa</taxon>
        <taxon>Chordata</taxon>
        <taxon>Craniata</taxon>
        <taxon>Vertebrata</taxon>
        <taxon>Chondrichthyes</taxon>
        <taxon>Holocephali</taxon>
        <taxon>Chimaeriformes</taxon>
        <taxon>Callorhinchidae</taxon>
        <taxon>Callorhinchus</taxon>
    </lineage>
</organism>
<proteinExistence type="predicted"/>
<feature type="region of interest" description="Disordered" evidence="1">
    <location>
        <begin position="199"/>
        <end position="227"/>
    </location>
</feature>
<reference evidence="4" key="1">
    <citation type="journal article" date="2006" name="Science">
        <title>Ancient noncoding elements conserved in the human genome.</title>
        <authorList>
            <person name="Venkatesh B."/>
            <person name="Kirkness E.F."/>
            <person name="Loh Y.H."/>
            <person name="Halpern A.L."/>
            <person name="Lee A.P."/>
            <person name="Johnson J."/>
            <person name="Dandona N."/>
            <person name="Viswanathan L.D."/>
            <person name="Tay A."/>
            <person name="Venter J.C."/>
            <person name="Strausberg R.L."/>
            <person name="Brenner S."/>
        </authorList>
    </citation>
    <scope>NUCLEOTIDE SEQUENCE [LARGE SCALE GENOMIC DNA]</scope>
</reference>
<evidence type="ECO:0000259" key="2">
    <source>
        <dbReference type="Pfam" id="PF08646"/>
    </source>
</evidence>
<dbReference type="InterPro" id="IPR013955">
    <property type="entry name" value="Rep_factor-A_C"/>
</dbReference>
<feature type="compositionally biased region" description="Low complexity" evidence="1">
    <location>
        <begin position="214"/>
        <end position="227"/>
    </location>
</feature>
<dbReference type="GO" id="GO:1902230">
    <property type="term" value="P:negative regulation of intrinsic apoptotic signaling pathway in response to DNA damage"/>
    <property type="evidence" value="ECO:0007669"/>
    <property type="project" value="InterPro"/>
</dbReference>
<dbReference type="PANTHER" id="PTHR35537:SF1">
    <property type="entry name" value="DNA DAMAGE-INDUCED APOPTOSIS SUPPRESSOR PROTEIN"/>
    <property type="match status" value="1"/>
</dbReference>
<dbReference type="GO" id="GO:0005737">
    <property type="term" value="C:cytoplasm"/>
    <property type="evidence" value="ECO:0007669"/>
    <property type="project" value="TreeGrafter"/>
</dbReference>
<reference evidence="3" key="5">
    <citation type="submission" date="2025-09" db="UniProtKB">
        <authorList>
            <consortium name="Ensembl"/>
        </authorList>
    </citation>
    <scope>IDENTIFICATION</scope>
</reference>
<dbReference type="Pfam" id="PF08646">
    <property type="entry name" value="Rep_fac-A_C"/>
    <property type="match status" value="1"/>
</dbReference>
<dbReference type="Proteomes" id="UP000314986">
    <property type="component" value="Unassembled WGS sequence"/>
</dbReference>
<dbReference type="GO" id="GO:0005634">
    <property type="term" value="C:nucleus"/>
    <property type="evidence" value="ECO:0007669"/>
    <property type="project" value="TreeGrafter"/>
</dbReference>
<dbReference type="InterPro" id="IPR043522">
    <property type="entry name" value="DDIAS"/>
</dbReference>
<dbReference type="Ensembl" id="ENSCMIT00000036741.1">
    <property type="protein sequence ID" value="ENSCMIP00000036208.1"/>
    <property type="gene ID" value="ENSCMIG00000015306.1"/>
</dbReference>
<dbReference type="PANTHER" id="PTHR35537">
    <property type="entry name" value="DNA DAMAGE-INDUCIBLE APOPTOSIS SUPPRESSOR PROTEIN DDIAS"/>
    <property type="match status" value="1"/>
</dbReference>
<reference evidence="4" key="3">
    <citation type="journal article" date="2014" name="Nature">
        <title>Elephant shark genome provides unique insights into gnathostome evolution.</title>
        <authorList>
            <consortium name="International Elephant Shark Genome Sequencing Consortium"/>
            <person name="Venkatesh B."/>
            <person name="Lee A.P."/>
            <person name="Ravi V."/>
            <person name="Maurya A.K."/>
            <person name="Lian M.M."/>
            <person name="Swann J.B."/>
            <person name="Ohta Y."/>
            <person name="Flajnik M.F."/>
            <person name="Sutoh Y."/>
            <person name="Kasahara M."/>
            <person name="Hoon S."/>
            <person name="Gangu V."/>
            <person name="Roy S.W."/>
            <person name="Irimia M."/>
            <person name="Korzh V."/>
            <person name="Kondrychyn I."/>
            <person name="Lim Z.W."/>
            <person name="Tay B.H."/>
            <person name="Tohari S."/>
            <person name="Kong K.W."/>
            <person name="Ho S."/>
            <person name="Lorente-Galdos B."/>
            <person name="Quilez J."/>
            <person name="Marques-Bonet T."/>
            <person name="Raney B.J."/>
            <person name="Ingham P.W."/>
            <person name="Tay A."/>
            <person name="Hillier L.W."/>
            <person name="Minx P."/>
            <person name="Boehm T."/>
            <person name="Wilson R.K."/>
            <person name="Brenner S."/>
            <person name="Warren W.C."/>
        </authorList>
    </citation>
    <scope>NUCLEOTIDE SEQUENCE [LARGE SCALE GENOMIC DNA]</scope>
</reference>
<keyword evidence="4" id="KW-1185">Reference proteome</keyword>
<feature type="domain" description="Replication factor A C-terminal" evidence="2">
    <location>
        <begin position="11"/>
        <end position="108"/>
    </location>
</feature>
<dbReference type="AlphaFoldDB" id="A0A4W3JDQ2"/>
<evidence type="ECO:0000256" key="1">
    <source>
        <dbReference type="SAM" id="MobiDB-lite"/>
    </source>
</evidence>
<feature type="compositionally biased region" description="Polar residues" evidence="1">
    <location>
        <begin position="199"/>
        <end position="213"/>
    </location>
</feature>
<gene>
    <name evidence="3" type="primary">ddias</name>
</gene>